<accession>A0A3G4VHQ9</accession>
<dbReference type="RefSeq" id="WP_124941256.1">
    <property type="nucleotide sequence ID" value="NZ_CP033578.1"/>
</dbReference>
<evidence type="ECO:0000256" key="1">
    <source>
        <dbReference type="SAM" id="SignalP"/>
    </source>
</evidence>
<keyword evidence="1" id="KW-0732">Signal</keyword>
<name>A0A3G4VHQ9_9VIBR</name>
<evidence type="ECO:0000313" key="3">
    <source>
        <dbReference type="Proteomes" id="UP000279760"/>
    </source>
</evidence>
<dbReference type="Gene3D" id="2.130.10.10">
    <property type="entry name" value="YVTN repeat-like/Quinoprotein amine dehydrogenase"/>
    <property type="match status" value="2"/>
</dbReference>
<organism evidence="2 3">
    <name type="scientific">Vibrio mediterranei</name>
    <dbReference type="NCBI Taxonomy" id="689"/>
    <lineage>
        <taxon>Bacteria</taxon>
        <taxon>Pseudomonadati</taxon>
        <taxon>Pseudomonadota</taxon>
        <taxon>Gammaproteobacteria</taxon>
        <taxon>Vibrionales</taxon>
        <taxon>Vibrionaceae</taxon>
        <taxon>Vibrio</taxon>
    </lineage>
</organism>
<reference evidence="2 3" key="1">
    <citation type="submission" date="2018-11" db="EMBL/GenBank/DDBJ databases">
        <title>Complete Genome Sequence of Vbrio mediterranei 117-T6: a Potential Pathogen Bacteria Isolated from the Conchocelis of Pyropia.</title>
        <authorList>
            <person name="Liu Q."/>
        </authorList>
    </citation>
    <scope>NUCLEOTIDE SEQUENCE [LARGE SCALE GENOMIC DNA]</scope>
    <source>
        <strain evidence="2 3">117-T6</strain>
    </source>
</reference>
<evidence type="ECO:0000313" key="2">
    <source>
        <dbReference type="EMBL" id="AYV23142.1"/>
    </source>
</evidence>
<proteinExistence type="predicted"/>
<dbReference type="InterPro" id="IPR011044">
    <property type="entry name" value="Quino_amine_DH_bsu"/>
</dbReference>
<gene>
    <name evidence="2" type="ORF">ECB94_17700</name>
</gene>
<dbReference type="EMBL" id="CP033578">
    <property type="protein sequence ID" value="AYV23142.1"/>
    <property type="molecule type" value="Genomic_DNA"/>
</dbReference>
<dbReference type="SUPFAM" id="SSF50969">
    <property type="entry name" value="YVTN repeat-like/Quinoprotein amine dehydrogenase"/>
    <property type="match status" value="1"/>
</dbReference>
<dbReference type="InterPro" id="IPR015943">
    <property type="entry name" value="WD40/YVTN_repeat-like_dom_sf"/>
</dbReference>
<dbReference type="InterPro" id="IPR051200">
    <property type="entry name" value="Host-pathogen_enzymatic-act"/>
</dbReference>
<dbReference type="AlphaFoldDB" id="A0A3G4VHQ9"/>
<dbReference type="PANTHER" id="PTHR47197:SF3">
    <property type="entry name" value="DIHYDRO-HEME D1 DEHYDROGENASE"/>
    <property type="match status" value="1"/>
</dbReference>
<dbReference type="PANTHER" id="PTHR47197">
    <property type="entry name" value="PROTEIN NIRF"/>
    <property type="match status" value="1"/>
</dbReference>
<dbReference type="Proteomes" id="UP000279760">
    <property type="component" value="Chromosome 2"/>
</dbReference>
<protein>
    <submittedName>
        <fullName evidence="2">WD40 repeat domain-containing protein</fullName>
    </submittedName>
</protein>
<feature type="chain" id="PRO_5018171641" evidence="1">
    <location>
        <begin position="20"/>
        <end position="364"/>
    </location>
</feature>
<feature type="signal peptide" evidence="1">
    <location>
        <begin position="1"/>
        <end position="19"/>
    </location>
</feature>
<sequence>MNKILIPLLTSLLTFTAHADIEGRYDDGARWAFISDDNSNNVAVIDTFAFSYTDQIELKAKPTHLEVSDVQDVLVYIDGKTPTVYVYDLVKKTHWQMAMEGIPTEITFHADEAQLAVAMKDRIDIIKPLKREYVATITDIKSPFSMNFDNGGYNLYVSESKSGKTLIYRNHDGQRSYINVGEGNVSELTLSPDARLALASQYKDNSVVVWDLSMEMEFNTFHFDSQPWRPYVSSDSEYIVLASENGQAQVIESWGGEVVKELKLTGAPKSIRTGWIETMGIIESKGALDIFELSTNTPVQSVPLTNDLREVVVVSDSKTLFATQEGSSKLFVYDIRTNKVLKEIDTKLAKPHLLAMGITNTVCH</sequence>